<dbReference type="EMBL" id="CADEAL010001007">
    <property type="protein sequence ID" value="CAB1427951.1"/>
    <property type="molecule type" value="Genomic_DNA"/>
</dbReference>
<dbReference type="Proteomes" id="UP001153269">
    <property type="component" value="Unassembled WGS sequence"/>
</dbReference>
<accession>A0A9N7YJR6</accession>
<keyword evidence="2" id="KW-1185">Reference proteome</keyword>
<comment type="caution">
    <text evidence="1">The sequence shown here is derived from an EMBL/GenBank/DDBJ whole genome shotgun (WGS) entry which is preliminary data.</text>
</comment>
<proteinExistence type="predicted"/>
<evidence type="ECO:0000313" key="2">
    <source>
        <dbReference type="Proteomes" id="UP001153269"/>
    </source>
</evidence>
<protein>
    <submittedName>
        <fullName evidence="1">Uncharacterized protein</fullName>
    </submittedName>
</protein>
<name>A0A9N7YJR6_PLEPL</name>
<reference evidence="1" key="1">
    <citation type="submission" date="2020-03" db="EMBL/GenBank/DDBJ databases">
        <authorList>
            <person name="Weist P."/>
        </authorList>
    </citation>
    <scope>NUCLEOTIDE SEQUENCE</scope>
</reference>
<organism evidence="1 2">
    <name type="scientific">Pleuronectes platessa</name>
    <name type="common">European plaice</name>
    <dbReference type="NCBI Taxonomy" id="8262"/>
    <lineage>
        <taxon>Eukaryota</taxon>
        <taxon>Metazoa</taxon>
        <taxon>Chordata</taxon>
        <taxon>Craniata</taxon>
        <taxon>Vertebrata</taxon>
        <taxon>Euteleostomi</taxon>
        <taxon>Actinopterygii</taxon>
        <taxon>Neopterygii</taxon>
        <taxon>Teleostei</taxon>
        <taxon>Neoteleostei</taxon>
        <taxon>Acanthomorphata</taxon>
        <taxon>Carangaria</taxon>
        <taxon>Pleuronectiformes</taxon>
        <taxon>Pleuronectoidei</taxon>
        <taxon>Pleuronectidae</taxon>
        <taxon>Pleuronectes</taxon>
    </lineage>
</organism>
<gene>
    <name evidence="1" type="ORF">PLEPLA_LOCUS15896</name>
</gene>
<evidence type="ECO:0000313" key="1">
    <source>
        <dbReference type="EMBL" id="CAB1427951.1"/>
    </source>
</evidence>
<sequence length="104" mass="10990">MQSGNGKGGKEAEECLTCKCPPARIMIEGKDSRAADKTAAMVLKEIPSKASSEGKPLLPVTTKLVSEQQESRPLLSPSIDDFLCETKCDGVSRPVTSNTAGTVH</sequence>
<dbReference type="AlphaFoldDB" id="A0A9N7YJR6"/>